<feature type="coiled-coil region" evidence="1">
    <location>
        <begin position="57"/>
        <end position="94"/>
    </location>
</feature>
<name>A0ABR3Q6S5_9TREE</name>
<feature type="compositionally biased region" description="Low complexity" evidence="2">
    <location>
        <begin position="447"/>
        <end position="461"/>
    </location>
</feature>
<feature type="region of interest" description="Disordered" evidence="2">
    <location>
        <begin position="372"/>
        <end position="553"/>
    </location>
</feature>
<dbReference type="GeneID" id="95985192"/>
<feature type="region of interest" description="Disordered" evidence="2">
    <location>
        <begin position="299"/>
        <end position="338"/>
    </location>
</feature>
<dbReference type="Proteomes" id="UP001565368">
    <property type="component" value="Unassembled WGS sequence"/>
</dbReference>
<evidence type="ECO:0000256" key="2">
    <source>
        <dbReference type="SAM" id="MobiDB-lite"/>
    </source>
</evidence>
<keyword evidence="4" id="KW-1185">Reference proteome</keyword>
<feature type="compositionally biased region" description="Low complexity" evidence="2">
    <location>
        <begin position="310"/>
        <end position="326"/>
    </location>
</feature>
<comment type="caution">
    <text evidence="3">The sequence shown here is derived from an EMBL/GenBank/DDBJ whole genome shotgun (WGS) entry which is preliminary data.</text>
</comment>
<reference evidence="3 4" key="1">
    <citation type="submission" date="2023-08" db="EMBL/GenBank/DDBJ databases">
        <title>Annotated Genome Sequence of Vanrija albida AlHP1.</title>
        <authorList>
            <person name="Herzog R."/>
        </authorList>
    </citation>
    <scope>NUCLEOTIDE SEQUENCE [LARGE SCALE GENOMIC DNA]</scope>
    <source>
        <strain evidence="3 4">AlHP1</strain>
    </source>
</reference>
<feature type="compositionally biased region" description="Polar residues" evidence="2">
    <location>
        <begin position="539"/>
        <end position="553"/>
    </location>
</feature>
<feature type="compositionally biased region" description="Basic and acidic residues" evidence="2">
    <location>
        <begin position="401"/>
        <end position="436"/>
    </location>
</feature>
<feature type="compositionally biased region" description="Basic and acidic residues" evidence="2">
    <location>
        <begin position="506"/>
        <end position="525"/>
    </location>
</feature>
<sequence>MSSPEATGAPAKERGPVEELISRRLKPLNKKIVRFRGYADKPADTLNADQVAGLAALPQLEAASRELEELSRQVEDAELVAAAKTRELREAAERDLEARVADRVRDHTLSIASQVALFLQLHSLLHPARPNDHTNLTFAPLTLPYALQDQVLATDILRVGRMYDDLLAGGQSGHDVLSGLIAPRTGLDDDEDDRVRSLLLLLGEPGEQTDPTEVGSTGVEAAESTRDYASEILSDDVDVEFDPHRTPQVHARTFDFGEPAVVAPHLANFSRGAALNFLQEDELEVVTQEVHVEYEVVEPIEREEMDEPAESLATTPTATSTPFTPLDWTAEDETTDDHEAAEQLRAAFAGADGVTVITQQIETVTVTEVTAGASGTASPAPNGEKKKQNRKPSQRKPQNGDGKKREKAEKGDKPEKSDKAGNKDGEGSQPRKERTQGKGRPRQPKEQAQAQAQGGDQAVDSDGFETVRRSVSTARGRGGAARGARGGGRGGAQGGQPRTNGQAKDGQPRARNNDKANGKPAEAKDGAAAAAPKPKPSIYKTQQPSGPTSAPIF</sequence>
<evidence type="ECO:0000313" key="3">
    <source>
        <dbReference type="EMBL" id="KAL1410146.1"/>
    </source>
</evidence>
<dbReference type="EMBL" id="JBBXJM010000003">
    <property type="protein sequence ID" value="KAL1410146.1"/>
    <property type="molecule type" value="Genomic_DNA"/>
</dbReference>
<keyword evidence="1" id="KW-0175">Coiled coil</keyword>
<protein>
    <submittedName>
        <fullName evidence="3">Uncharacterized protein</fullName>
    </submittedName>
</protein>
<feature type="compositionally biased region" description="Gly residues" evidence="2">
    <location>
        <begin position="476"/>
        <end position="494"/>
    </location>
</feature>
<dbReference type="RefSeq" id="XP_069210090.1">
    <property type="nucleotide sequence ID" value="XM_069352672.1"/>
</dbReference>
<accession>A0ABR3Q6S5</accession>
<proteinExistence type="predicted"/>
<gene>
    <name evidence="3" type="ORF">Q8F55_004149</name>
</gene>
<organism evidence="3 4">
    <name type="scientific">Vanrija albida</name>
    <dbReference type="NCBI Taxonomy" id="181172"/>
    <lineage>
        <taxon>Eukaryota</taxon>
        <taxon>Fungi</taxon>
        <taxon>Dikarya</taxon>
        <taxon>Basidiomycota</taxon>
        <taxon>Agaricomycotina</taxon>
        <taxon>Tremellomycetes</taxon>
        <taxon>Trichosporonales</taxon>
        <taxon>Trichosporonaceae</taxon>
        <taxon>Vanrija</taxon>
    </lineage>
</organism>
<evidence type="ECO:0000256" key="1">
    <source>
        <dbReference type="SAM" id="Coils"/>
    </source>
</evidence>
<evidence type="ECO:0000313" key="4">
    <source>
        <dbReference type="Proteomes" id="UP001565368"/>
    </source>
</evidence>